<reference evidence="2 3" key="1">
    <citation type="submission" date="2020-02" db="EMBL/GenBank/DDBJ databases">
        <title>Esox lucius (northern pike) genome, fEsoLuc1, primary haplotype.</title>
        <authorList>
            <person name="Myers G."/>
            <person name="Karagic N."/>
            <person name="Meyer A."/>
            <person name="Pippel M."/>
            <person name="Reichard M."/>
            <person name="Winkler S."/>
            <person name="Tracey A."/>
            <person name="Sims Y."/>
            <person name="Howe K."/>
            <person name="Rhie A."/>
            <person name="Formenti G."/>
            <person name="Durbin R."/>
            <person name="Fedrigo O."/>
            <person name="Jarvis E.D."/>
        </authorList>
    </citation>
    <scope>NUCLEOTIDE SEQUENCE [LARGE SCALE GENOMIC DNA]</scope>
</reference>
<dbReference type="AlphaFoldDB" id="A0AAY5JYV4"/>
<evidence type="ECO:0000256" key="1">
    <source>
        <dbReference type="SAM" id="SignalP"/>
    </source>
</evidence>
<keyword evidence="1" id="KW-0732">Signal</keyword>
<name>A0AAY5JYV4_ESOLU</name>
<feature type="signal peptide" evidence="1">
    <location>
        <begin position="1"/>
        <end position="22"/>
    </location>
</feature>
<keyword evidence="3" id="KW-1185">Reference proteome</keyword>
<sequence length="79" mass="9111">MLHGWDGVLGVVLIFLLPPNTANLETLFQAASHHTPKDKFTFWWHYNLNHKKSPNHWQSTFNLQVIQPNSVQELTEGCS</sequence>
<evidence type="ECO:0000313" key="2">
    <source>
        <dbReference type="Ensembl" id="ENSELUP00000080945.1"/>
    </source>
</evidence>
<reference evidence="2" key="3">
    <citation type="submission" date="2025-09" db="UniProtKB">
        <authorList>
            <consortium name="Ensembl"/>
        </authorList>
    </citation>
    <scope>IDENTIFICATION</scope>
</reference>
<dbReference type="Proteomes" id="UP000265140">
    <property type="component" value="Chromosome 10"/>
</dbReference>
<evidence type="ECO:0008006" key="4">
    <source>
        <dbReference type="Google" id="ProtNLM"/>
    </source>
</evidence>
<protein>
    <recommendedName>
        <fullName evidence="4">Secreted protein</fullName>
    </recommendedName>
</protein>
<organism evidence="2 3">
    <name type="scientific">Esox lucius</name>
    <name type="common">Northern pike</name>
    <dbReference type="NCBI Taxonomy" id="8010"/>
    <lineage>
        <taxon>Eukaryota</taxon>
        <taxon>Metazoa</taxon>
        <taxon>Chordata</taxon>
        <taxon>Craniata</taxon>
        <taxon>Vertebrata</taxon>
        <taxon>Euteleostomi</taxon>
        <taxon>Actinopterygii</taxon>
        <taxon>Neopterygii</taxon>
        <taxon>Teleostei</taxon>
        <taxon>Protacanthopterygii</taxon>
        <taxon>Esociformes</taxon>
        <taxon>Esocidae</taxon>
        <taxon>Esox</taxon>
    </lineage>
</organism>
<feature type="chain" id="PRO_5044273612" description="Secreted protein" evidence="1">
    <location>
        <begin position="23"/>
        <end position="79"/>
    </location>
</feature>
<reference evidence="2" key="2">
    <citation type="submission" date="2025-08" db="UniProtKB">
        <authorList>
            <consortium name="Ensembl"/>
        </authorList>
    </citation>
    <scope>IDENTIFICATION</scope>
</reference>
<proteinExistence type="predicted"/>
<evidence type="ECO:0000313" key="3">
    <source>
        <dbReference type="Proteomes" id="UP000265140"/>
    </source>
</evidence>
<accession>A0AAY5JYV4</accession>
<dbReference type="Ensembl" id="ENSELUT00000093703.1">
    <property type="protein sequence ID" value="ENSELUP00000080945.1"/>
    <property type="gene ID" value="ENSELUG00000038266.1"/>
</dbReference>